<dbReference type="PANTHER" id="PTHR48100">
    <property type="entry name" value="BROAD-SPECIFICITY PHOSPHATASE YOR283W-RELATED"/>
    <property type="match status" value="1"/>
</dbReference>
<dbReference type="InterPro" id="IPR029033">
    <property type="entry name" value="His_PPase_superfam"/>
</dbReference>
<evidence type="ECO:0000313" key="1">
    <source>
        <dbReference type="EMBL" id="EGC04105.1"/>
    </source>
</evidence>
<dbReference type="eggNOG" id="COG0406">
    <property type="taxonomic scope" value="Bacteria"/>
</dbReference>
<dbReference type="CDD" id="cd07067">
    <property type="entry name" value="HP_PGM_like"/>
    <property type="match status" value="1"/>
</dbReference>
<accession>E9S9H1</accession>
<dbReference type="AlphaFoldDB" id="E9S9H1"/>
<dbReference type="GO" id="GO:0016791">
    <property type="term" value="F:phosphatase activity"/>
    <property type="evidence" value="ECO:0007669"/>
    <property type="project" value="TreeGrafter"/>
</dbReference>
<organism evidence="1 2">
    <name type="scientific">Ruminococcus albus 8</name>
    <dbReference type="NCBI Taxonomy" id="246199"/>
    <lineage>
        <taxon>Bacteria</taxon>
        <taxon>Bacillati</taxon>
        <taxon>Bacillota</taxon>
        <taxon>Clostridia</taxon>
        <taxon>Eubacteriales</taxon>
        <taxon>Oscillospiraceae</taxon>
        <taxon>Ruminococcus</taxon>
    </lineage>
</organism>
<name>E9S9H1_RUMAL</name>
<dbReference type="SUPFAM" id="SSF53254">
    <property type="entry name" value="Phosphoglycerate mutase-like"/>
    <property type="match status" value="1"/>
</dbReference>
<dbReference type="Proteomes" id="UP000004259">
    <property type="component" value="Unassembled WGS sequence"/>
</dbReference>
<dbReference type="EMBL" id="ADKM02000040">
    <property type="protein sequence ID" value="EGC04105.1"/>
    <property type="molecule type" value="Genomic_DNA"/>
</dbReference>
<sequence>MRILIIRHGEPDYAKDCLTDKGIEQAAILAERLADEDITAFYTSPMGRARETCAATLKKFADKQAEVCDWLHEFDLMWENPDSHKKEMTWDVPPDCWTEIPEMFDKEGWYKHPAMSAAGMGGRIQSVDEGVDKLLEKYGLVREGRHYRVVKKCGDTIALFCHFGAMCAVTAHLLNISPMIMWQGFNADFTAVTELCTDDRYGRSANFRVCLWNDNHHLADFERGQLSAK</sequence>
<dbReference type="STRING" id="246199.CUS_6285"/>
<dbReference type="InterPro" id="IPR013078">
    <property type="entry name" value="His_Pase_superF_clade-1"/>
</dbReference>
<gene>
    <name evidence="1" type="ORF">CUS_6285</name>
</gene>
<reference evidence="1 2" key="1">
    <citation type="submission" date="2011-02" db="EMBL/GenBank/DDBJ databases">
        <authorList>
            <person name="Nelson K.E."/>
            <person name="Sutton G."/>
            <person name="Torralba M."/>
            <person name="Durkin S."/>
            <person name="Harkins D."/>
            <person name="Montgomery R."/>
            <person name="Ziemer C."/>
            <person name="Klaassens E."/>
            <person name="Ocuiv P."/>
            <person name="Morrison M."/>
        </authorList>
    </citation>
    <scope>NUCLEOTIDE SEQUENCE [LARGE SCALE GENOMIC DNA]</scope>
    <source>
        <strain evidence="1 2">8</strain>
    </source>
</reference>
<dbReference type="PANTHER" id="PTHR48100:SF1">
    <property type="entry name" value="HISTIDINE PHOSPHATASE FAMILY PROTEIN-RELATED"/>
    <property type="match status" value="1"/>
</dbReference>
<dbReference type="GO" id="GO:0005737">
    <property type="term" value="C:cytoplasm"/>
    <property type="evidence" value="ECO:0007669"/>
    <property type="project" value="TreeGrafter"/>
</dbReference>
<comment type="caution">
    <text evidence="1">The sequence shown here is derived from an EMBL/GenBank/DDBJ whole genome shotgun (WGS) entry which is preliminary data.</text>
</comment>
<evidence type="ECO:0000313" key="2">
    <source>
        <dbReference type="Proteomes" id="UP000004259"/>
    </source>
</evidence>
<protein>
    <submittedName>
        <fullName evidence="1">Phosphoglycerate mutase family protein</fullName>
    </submittedName>
</protein>
<dbReference type="OrthoDB" id="9782128at2"/>
<dbReference type="Pfam" id="PF00300">
    <property type="entry name" value="His_Phos_1"/>
    <property type="match status" value="1"/>
</dbReference>
<proteinExistence type="predicted"/>
<dbReference type="InterPro" id="IPR050275">
    <property type="entry name" value="PGM_Phosphatase"/>
</dbReference>
<dbReference type="Gene3D" id="3.40.50.1240">
    <property type="entry name" value="Phosphoglycerate mutase-like"/>
    <property type="match status" value="1"/>
</dbReference>
<dbReference type="RefSeq" id="WP_002847602.1">
    <property type="nucleotide sequence ID" value="NZ_ADKM02000040.1"/>
</dbReference>
<dbReference type="SMART" id="SM00855">
    <property type="entry name" value="PGAM"/>
    <property type="match status" value="1"/>
</dbReference>
<keyword evidence="2" id="KW-1185">Reference proteome</keyword>